<protein>
    <submittedName>
        <fullName evidence="2">(California timema) hypothetical protein</fullName>
    </submittedName>
</protein>
<accession>A0A7R9JDN8</accession>
<organism evidence="2">
    <name type="scientific">Timema californicum</name>
    <name type="common">California timema</name>
    <name type="synonym">Walking stick</name>
    <dbReference type="NCBI Taxonomy" id="61474"/>
    <lineage>
        <taxon>Eukaryota</taxon>
        <taxon>Metazoa</taxon>
        <taxon>Ecdysozoa</taxon>
        <taxon>Arthropoda</taxon>
        <taxon>Hexapoda</taxon>
        <taxon>Insecta</taxon>
        <taxon>Pterygota</taxon>
        <taxon>Neoptera</taxon>
        <taxon>Polyneoptera</taxon>
        <taxon>Phasmatodea</taxon>
        <taxon>Timematodea</taxon>
        <taxon>Timematoidea</taxon>
        <taxon>Timematidae</taxon>
        <taxon>Timema</taxon>
    </lineage>
</organism>
<feature type="region of interest" description="Disordered" evidence="1">
    <location>
        <begin position="30"/>
        <end position="72"/>
    </location>
</feature>
<reference evidence="2" key="1">
    <citation type="submission" date="2020-11" db="EMBL/GenBank/DDBJ databases">
        <authorList>
            <person name="Tran Van P."/>
        </authorList>
    </citation>
    <scope>NUCLEOTIDE SEQUENCE</scope>
</reference>
<feature type="compositionally biased region" description="Low complexity" evidence="1">
    <location>
        <begin position="55"/>
        <end position="64"/>
    </location>
</feature>
<dbReference type="EMBL" id="OE184947">
    <property type="protein sequence ID" value="CAD7576991.1"/>
    <property type="molecule type" value="Genomic_DNA"/>
</dbReference>
<sequence length="72" mass="8016">MTVASHGQFSTLAMAGLSVTEISGFSSELVKPPYQRGRFRQNQRNMRGRGGQRGGHQNQLQLLGKGLKMRDR</sequence>
<evidence type="ECO:0000313" key="2">
    <source>
        <dbReference type="EMBL" id="CAD7576991.1"/>
    </source>
</evidence>
<proteinExistence type="predicted"/>
<evidence type="ECO:0000256" key="1">
    <source>
        <dbReference type="SAM" id="MobiDB-lite"/>
    </source>
</evidence>
<dbReference type="AlphaFoldDB" id="A0A7R9JDN8"/>
<gene>
    <name evidence="2" type="ORF">TCMB3V08_LOCUS9549</name>
</gene>
<name>A0A7R9JDN8_TIMCA</name>